<dbReference type="GO" id="GO:0071541">
    <property type="term" value="C:eukaryotic translation initiation factor 3 complex, eIF3m"/>
    <property type="evidence" value="ECO:0007669"/>
    <property type="project" value="TreeGrafter"/>
</dbReference>
<organism evidence="2 3">
    <name type="scientific">Polarella glacialis</name>
    <name type="common">Dinoflagellate</name>
    <dbReference type="NCBI Taxonomy" id="89957"/>
    <lineage>
        <taxon>Eukaryota</taxon>
        <taxon>Sar</taxon>
        <taxon>Alveolata</taxon>
        <taxon>Dinophyceae</taxon>
        <taxon>Suessiales</taxon>
        <taxon>Suessiaceae</taxon>
        <taxon>Polarella</taxon>
    </lineage>
</organism>
<dbReference type="GO" id="GO:0001732">
    <property type="term" value="P:formation of cytoplasmic translation initiation complex"/>
    <property type="evidence" value="ECO:0007669"/>
    <property type="project" value="TreeGrafter"/>
</dbReference>
<dbReference type="GO" id="GO:0043614">
    <property type="term" value="C:multi-eIF complex"/>
    <property type="evidence" value="ECO:0007669"/>
    <property type="project" value="TreeGrafter"/>
</dbReference>
<evidence type="ECO:0000256" key="1">
    <source>
        <dbReference type="SAM" id="MobiDB-lite"/>
    </source>
</evidence>
<gene>
    <name evidence="2" type="ORF">PGLA1383_LOCUS22151</name>
</gene>
<dbReference type="InterPro" id="IPR027512">
    <property type="entry name" value="EIF3A"/>
</dbReference>
<dbReference type="GO" id="GO:0071540">
    <property type="term" value="C:eukaryotic translation initiation factor 3 complex, eIF3e"/>
    <property type="evidence" value="ECO:0007669"/>
    <property type="project" value="TreeGrafter"/>
</dbReference>
<dbReference type="AlphaFoldDB" id="A0A813EYM2"/>
<name>A0A813EYM2_POLGL</name>
<protein>
    <submittedName>
        <fullName evidence="2">Uncharacterized protein</fullName>
    </submittedName>
</protein>
<feature type="region of interest" description="Disordered" evidence="1">
    <location>
        <begin position="108"/>
        <end position="129"/>
    </location>
</feature>
<evidence type="ECO:0000313" key="2">
    <source>
        <dbReference type="EMBL" id="CAE8603956.1"/>
    </source>
</evidence>
<comment type="caution">
    <text evidence="2">The sequence shown here is derived from an EMBL/GenBank/DDBJ whole genome shotgun (WGS) entry which is preliminary data.</text>
</comment>
<accession>A0A813EYM2</accession>
<dbReference type="Proteomes" id="UP000654075">
    <property type="component" value="Unassembled WGS sequence"/>
</dbReference>
<dbReference type="PANTHER" id="PTHR14005">
    <property type="entry name" value="EUKARYOTIC TRANSLATION INITIATION FACTOR 3, THETA SUBUNIT"/>
    <property type="match status" value="1"/>
</dbReference>
<keyword evidence="3" id="KW-1185">Reference proteome</keyword>
<dbReference type="GO" id="GO:0003729">
    <property type="term" value="F:mRNA binding"/>
    <property type="evidence" value="ECO:0007669"/>
    <property type="project" value="TreeGrafter"/>
</dbReference>
<dbReference type="PANTHER" id="PTHR14005:SF0">
    <property type="entry name" value="EUKARYOTIC TRANSLATION INITIATION FACTOR 3 SUBUNIT A"/>
    <property type="match status" value="1"/>
</dbReference>
<dbReference type="EMBL" id="CAJNNV010015906">
    <property type="protein sequence ID" value="CAE8603956.1"/>
    <property type="molecule type" value="Genomic_DNA"/>
</dbReference>
<evidence type="ECO:0000313" key="3">
    <source>
        <dbReference type="Proteomes" id="UP000654075"/>
    </source>
</evidence>
<reference evidence="2" key="1">
    <citation type="submission" date="2021-02" db="EMBL/GenBank/DDBJ databases">
        <authorList>
            <person name="Dougan E. K."/>
            <person name="Rhodes N."/>
            <person name="Thang M."/>
            <person name="Chan C."/>
        </authorList>
    </citation>
    <scope>NUCLEOTIDE SEQUENCE</scope>
</reference>
<dbReference type="GO" id="GO:0003743">
    <property type="term" value="F:translation initiation factor activity"/>
    <property type="evidence" value="ECO:0007669"/>
    <property type="project" value="TreeGrafter"/>
</dbReference>
<proteinExistence type="predicted"/>
<sequence>MTISDFEKSASIVPFSVAEKWMANASHQQGISIQINYIQQAIIFGAPRQLDMKCMRQPLVEIGAKLQQAMARLAQDELSKKDKLEKTALLTNIRERMDKETKMIRQRKEEIERRKEESERKKQIKEREAAEKLRKQEAWRLRLSRNGWQWSA</sequence>
<dbReference type="GO" id="GO:0002188">
    <property type="term" value="P:translation reinitiation"/>
    <property type="evidence" value="ECO:0007669"/>
    <property type="project" value="TreeGrafter"/>
</dbReference>
<dbReference type="OrthoDB" id="447009at2759"/>